<gene>
    <name evidence="1" type="ORF">LCGC14_1059450</name>
</gene>
<dbReference type="EMBL" id="LAZR01004487">
    <property type="protein sequence ID" value="KKN08168.1"/>
    <property type="molecule type" value="Genomic_DNA"/>
</dbReference>
<name>A0A0F9QSD4_9ZZZZ</name>
<dbReference type="AlphaFoldDB" id="A0A0F9QSD4"/>
<sequence length="90" mass="9591">MKTEPSAGALKIAQAILDAQLPGLTFNGHIISVAEIIDRETGLKKLVEVADSLVSLIEGHNQKFPSEYHICPLIVTIAARGVVDKVKGTT</sequence>
<protein>
    <submittedName>
        <fullName evidence="1">Uncharacterized protein</fullName>
    </submittedName>
</protein>
<comment type="caution">
    <text evidence="1">The sequence shown here is derived from an EMBL/GenBank/DDBJ whole genome shotgun (WGS) entry which is preliminary data.</text>
</comment>
<reference evidence="1" key="1">
    <citation type="journal article" date="2015" name="Nature">
        <title>Complex archaea that bridge the gap between prokaryotes and eukaryotes.</title>
        <authorList>
            <person name="Spang A."/>
            <person name="Saw J.H."/>
            <person name="Jorgensen S.L."/>
            <person name="Zaremba-Niedzwiedzka K."/>
            <person name="Martijn J."/>
            <person name="Lind A.E."/>
            <person name="van Eijk R."/>
            <person name="Schleper C."/>
            <person name="Guy L."/>
            <person name="Ettema T.J."/>
        </authorList>
    </citation>
    <scope>NUCLEOTIDE SEQUENCE</scope>
</reference>
<organism evidence="1">
    <name type="scientific">marine sediment metagenome</name>
    <dbReference type="NCBI Taxonomy" id="412755"/>
    <lineage>
        <taxon>unclassified sequences</taxon>
        <taxon>metagenomes</taxon>
        <taxon>ecological metagenomes</taxon>
    </lineage>
</organism>
<proteinExistence type="predicted"/>
<accession>A0A0F9QSD4</accession>
<evidence type="ECO:0000313" key="1">
    <source>
        <dbReference type="EMBL" id="KKN08168.1"/>
    </source>
</evidence>